<protein>
    <submittedName>
        <fullName evidence="2">Ras gtpase-related</fullName>
    </submittedName>
</protein>
<dbReference type="InterPro" id="IPR040385">
    <property type="entry name" value="RABL6"/>
</dbReference>
<reference evidence="2" key="1">
    <citation type="submission" date="2022-08" db="EMBL/GenBank/DDBJ databases">
        <title>Novel sulphate-reducing endosymbionts in the free-living metamonad Anaeramoeba.</title>
        <authorList>
            <person name="Jerlstrom-Hultqvist J."/>
            <person name="Cepicka I."/>
            <person name="Gallot-Lavallee L."/>
            <person name="Salas-Leiva D."/>
            <person name="Curtis B.A."/>
            <person name="Zahonova K."/>
            <person name="Pipaliya S."/>
            <person name="Dacks J."/>
            <person name="Roger A.J."/>
        </authorList>
    </citation>
    <scope>NUCLEOTIDE SEQUENCE</scope>
    <source>
        <strain evidence="2">Busselton2</strain>
    </source>
</reference>
<dbReference type="AlphaFoldDB" id="A0AAV7Z805"/>
<sequence>MGQEESTLHKPTSNPKITNLRVAILGPHKSGKSSLFYSLIGSSSEKYINSQKKRRSNRSQNTNTETPLTEHEFVRFFDQKKNVHITCELVCLEPEVMNELSYSESLNPNKTKDPLEPILKHPTDDSTNFFRNYNGVILVVNRSSKISLEFLRRYTALVPPFVELLIVINFLDEQKIVLSRNRINTFISYLPKQLQHKTSTAFCSLKKKIGLEAIYDWFVLPLFNSQIRKLIRINKENDKEMEYARLDFDRLTNQENYDQYHQNYEKKKQLVQQKRKQTKEQEREKHKRRMKNQLQYGNNITLSKKESLYIKKKK</sequence>
<dbReference type="GO" id="GO:0005525">
    <property type="term" value="F:GTP binding"/>
    <property type="evidence" value="ECO:0007669"/>
    <property type="project" value="InterPro"/>
</dbReference>
<evidence type="ECO:0000256" key="1">
    <source>
        <dbReference type="SAM" id="MobiDB-lite"/>
    </source>
</evidence>
<name>A0AAV7Z805_9EUKA</name>
<dbReference type="Gene3D" id="3.40.50.300">
    <property type="entry name" value="P-loop containing nucleotide triphosphate hydrolases"/>
    <property type="match status" value="1"/>
</dbReference>
<dbReference type="PANTHER" id="PTHR14932">
    <property type="entry name" value="RAS GTPASE-RELATED"/>
    <property type="match status" value="1"/>
</dbReference>
<comment type="caution">
    <text evidence="2">The sequence shown here is derived from an EMBL/GenBank/DDBJ whole genome shotgun (WGS) entry which is preliminary data.</text>
</comment>
<evidence type="ECO:0000313" key="2">
    <source>
        <dbReference type="EMBL" id="KAJ3438207.1"/>
    </source>
</evidence>
<evidence type="ECO:0000313" key="3">
    <source>
        <dbReference type="Proteomes" id="UP001146793"/>
    </source>
</evidence>
<dbReference type="GO" id="GO:0005634">
    <property type="term" value="C:nucleus"/>
    <property type="evidence" value="ECO:0007669"/>
    <property type="project" value="TreeGrafter"/>
</dbReference>
<dbReference type="PANTHER" id="PTHR14932:SF1">
    <property type="entry name" value="RAB-LIKE PROTEIN 6"/>
    <property type="match status" value="1"/>
</dbReference>
<feature type="region of interest" description="Disordered" evidence="1">
    <location>
        <begin position="268"/>
        <end position="299"/>
    </location>
</feature>
<gene>
    <name evidence="2" type="ORF">M0812_17388</name>
</gene>
<dbReference type="GO" id="GO:0005829">
    <property type="term" value="C:cytosol"/>
    <property type="evidence" value="ECO:0007669"/>
    <property type="project" value="TreeGrafter"/>
</dbReference>
<dbReference type="InterPro" id="IPR027417">
    <property type="entry name" value="P-loop_NTPase"/>
</dbReference>
<organism evidence="2 3">
    <name type="scientific">Anaeramoeba flamelloides</name>
    <dbReference type="NCBI Taxonomy" id="1746091"/>
    <lineage>
        <taxon>Eukaryota</taxon>
        <taxon>Metamonada</taxon>
        <taxon>Anaeramoebidae</taxon>
        <taxon>Anaeramoeba</taxon>
    </lineage>
</organism>
<accession>A0AAV7Z805</accession>
<dbReference type="Proteomes" id="UP001146793">
    <property type="component" value="Unassembled WGS sequence"/>
</dbReference>
<proteinExistence type="predicted"/>
<dbReference type="EMBL" id="JANTQA010000033">
    <property type="protein sequence ID" value="KAJ3438207.1"/>
    <property type="molecule type" value="Genomic_DNA"/>
</dbReference>
<dbReference type="SUPFAM" id="SSF52540">
    <property type="entry name" value="P-loop containing nucleoside triphosphate hydrolases"/>
    <property type="match status" value="1"/>
</dbReference>